<evidence type="ECO:0000256" key="1">
    <source>
        <dbReference type="ARBA" id="ARBA00022747"/>
    </source>
</evidence>
<name>A0ABT3MYT9_9GAMM</name>
<dbReference type="Proteomes" id="UP001209854">
    <property type="component" value="Unassembled WGS sequence"/>
</dbReference>
<dbReference type="Gene3D" id="3.30.2010.10">
    <property type="entry name" value="Metalloproteases ('zincins'), catalytic domain"/>
    <property type="match status" value="1"/>
</dbReference>
<accession>A0ABT3MYT9</accession>
<dbReference type="Pfam" id="PF01863">
    <property type="entry name" value="YgjP-like"/>
    <property type="match status" value="1"/>
</dbReference>
<gene>
    <name evidence="4" type="ORF">NX722_18285</name>
</gene>
<dbReference type="PANTHER" id="PTHR30195:SF15">
    <property type="entry name" value="TYPE I RESTRICTION ENZYME HINDI ENDONUCLEASE SUBUNIT"/>
    <property type="match status" value="1"/>
</dbReference>
<evidence type="ECO:0000259" key="3">
    <source>
        <dbReference type="Pfam" id="PF22679"/>
    </source>
</evidence>
<dbReference type="Gene3D" id="3.40.50.300">
    <property type="entry name" value="P-loop containing nucleotide triphosphate hydrolases"/>
    <property type="match status" value="1"/>
</dbReference>
<dbReference type="InterPro" id="IPR002725">
    <property type="entry name" value="YgjP-like_metallopeptidase"/>
</dbReference>
<proteinExistence type="predicted"/>
<evidence type="ECO:0000313" key="5">
    <source>
        <dbReference type="Proteomes" id="UP001209854"/>
    </source>
</evidence>
<dbReference type="Pfam" id="PF22679">
    <property type="entry name" value="T1R_D3-like"/>
    <property type="match status" value="1"/>
</dbReference>
<reference evidence="4 5" key="1">
    <citation type="submission" date="2022-10" db="EMBL/GenBank/DDBJ databases">
        <title>High-quality genome sequences of two octocoral-associated bacteria, Endozoicomonas euniceicola EF212 and Endozoicomonas gorgoniicola PS125.</title>
        <authorList>
            <person name="Chiou Y.-J."/>
            <person name="Chen Y.-H."/>
        </authorList>
    </citation>
    <scope>NUCLEOTIDE SEQUENCE [LARGE SCALE GENOMIC DNA]</scope>
    <source>
        <strain evidence="4 5">PS125</strain>
    </source>
</reference>
<keyword evidence="5" id="KW-1185">Reference proteome</keyword>
<comment type="caution">
    <text evidence="4">The sequence shown here is derived from an EMBL/GenBank/DDBJ whole genome shotgun (WGS) entry which is preliminary data.</text>
</comment>
<dbReference type="CDD" id="cd18800">
    <property type="entry name" value="SF2_C_EcoR124I-like"/>
    <property type="match status" value="1"/>
</dbReference>
<feature type="domain" description="Restriction endonuclease type I HsdR second RecA-like helicase" evidence="3">
    <location>
        <begin position="55"/>
        <end position="116"/>
    </location>
</feature>
<dbReference type="InterPro" id="IPR051268">
    <property type="entry name" value="Type-I_R_enzyme_R_subunit"/>
</dbReference>
<evidence type="ECO:0000259" key="2">
    <source>
        <dbReference type="Pfam" id="PF01863"/>
    </source>
</evidence>
<dbReference type="InterPro" id="IPR055180">
    <property type="entry name" value="HsdR_RecA-like_helicase_dom_2"/>
</dbReference>
<feature type="domain" description="YgjP-like metallopeptidase" evidence="2">
    <location>
        <begin position="213"/>
        <end position="372"/>
    </location>
</feature>
<keyword evidence="1" id="KW-0680">Restriction system</keyword>
<dbReference type="InterPro" id="IPR027417">
    <property type="entry name" value="P-loop_NTPase"/>
</dbReference>
<dbReference type="RefSeq" id="WP_262564290.1">
    <property type="nucleotide sequence ID" value="NZ_JAPFCC010000001.1"/>
</dbReference>
<organism evidence="4 5">
    <name type="scientific">Endozoicomonas gorgoniicola</name>
    <dbReference type="NCBI Taxonomy" id="1234144"/>
    <lineage>
        <taxon>Bacteria</taxon>
        <taxon>Pseudomonadati</taxon>
        <taxon>Pseudomonadota</taxon>
        <taxon>Gammaproteobacteria</taxon>
        <taxon>Oceanospirillales</taxon>
        <taxon>Endozoicomonadaceae</taxon>
        <taxon>Endozoicomonas</taxon>
    </lineage>
</organism>
<evidence type="ECO:0000313" key="4">
    <source>
        <dbReference type="EMBL" id="MCW7554536.1"/>
    </source>
</evidence>
<protein>
    <submittedName>
        <fullName evidence="4">DUF45 domain-containing protein</fullName>
    </submittedName>
</protein>
<dbReference type="CDD" id="cd07344">
    <property type="entry name" value="M48_yhfN_like"/>
    <property type="match status" value="1"/>
</dbReference>
<dbReference type="EMBL" id="JAPFCC010000001">
    <property type="protein sequence ID" value="MCW7554536.1"/>
    <property type="molecule type" value="Genomic_DNA"/>
</dbReference>
<sequence length="378" mass="43881">MHGILHKLQSIEERVRAEIKDGGQPIAVPTDEIPKLVNDLFKKPYGDESQNDKHHTRVNNTGLLIVSDMLLTGWDAPIVNTLYLDKPLKEHTLLQAIARVNRTRKGKNAGYIVDYHGVVEYLDKALSIYGSEVQPEQIWTDINSELPKLETALQKVLNLLPKKHDPIKQPELYKEDADLHLDPDARLDVVLPDQRGARYQPYFKVLGEIKLALKDEFITGSRLLYRGKTWYCVVEPAEELSQARISFNHSRFFIQSPEGSHISNSVLRVAREAFFREKAKDKLLPRIRYWQRQTGLEATGYRMFKFQRRWASCSEDNVLEFHPRCMEFAPSVLDYVIVHELCHTIEKHHDKAFWVLVAKHYPDWERCHAEVDRLGVEV</sequence>
<dbReference type="PANTHER" id="PTHR30195">
    <property type="entry name" value="TYPE I SITE-SPECIFIC DEOXYRIBONUCLEASE PROTEIN SUBUNIT M AND R"/>
    <property type="match status" value="1"/>
</dbReference>